<gene>
    <name evidence="2" type="ORF">ALP84_00828</name>
</gene>
<organism evidence="2 3">
    <name type="scientific">Pseudomonas cichorii</name>
    <dbReference type="NCBI Taxonomy" id="36746"/>
    <lineage>
        <taxon>Bacteria</taxon>
        <taxon>Pseudomonadati</taxon>
        <taxon>Pseudomonadota</taxon>
        <taxon>Gammaproteobacteria</taxon>
        <taxon>Pseudomonadales</taxon>
        <taxon>Pseudomonadaceae</taxon>
        <taxon>Pseudomonas</taxon>
    </lineage>
</organism>
<comment type="caution">
    <text evidence="2">The sequence shown here is derived from an EMBL/GenBank/DDBJ whole genome shotgun (WGS) entry which is preliminary data.</text>
</comment>
<accession>A0A3M4W4I9</accession>
<protein>
    <submittedName>
        <fullName evidence="2">Uncharacterized protein</fullName>
    </submittedName>
</protein>
<evidence type="ECO:0000313" key="3">
    <source>
        <dbReference type="Proteomes" id="UP000278332"/>
    </source>
</evidence>
<evidence type="ECO:0000313" key="2">
    <source>
        <dbReference type="EMBL" id="RMR59021.1"/>
    </source>
</evidence>
<dbReference type="EMBL" id="RBRY01000063">
    <property type="protein sequence ID" value="RMR59021.1"/>
    <property type="molecule type" value="Genomic_DNA"/>
</dbReference>
<dbReference type="Proteomes" id="UP000278332">
    <property type="component" value="Unassembled WGS sequence"/>
</dbReference>
<dbReference type="AlphaFoldDB" id="A0A3M4W4I9"/>
<feature type="region of interest" description="Disordered" evidence="1">
    <location>
        <begin position="217"/>
        <end position="242"/>
    </location>
</feature>
<feature type="compositionally biased region" description="Polar residues" evidence="1">
    <location>
        <begin position="217"/>
        <end position="233"/>
    </location>
</feature>
<proteinExistence type="predicted"/>
<name>A0A3M4W4I9_PSECI</name>
<reference evidence="2 3" key="1">
    <citation type="submission" date="2018-08" db="EMBL/GenBank/DDBJ databases">
        <title>Recombination of ecologically and evolutionarily significant loci maintains genetic cohesion in the Pseudomonas syringae species complex.</title>
        <authorList>
            <person name="Dillon M."/>
            <person name="Thakur S."/>
            <person name="Almeida R.N.D."/>
            <person name="Weir B.S."/>
            <person name="Guttman D.S."/>
        </authorList>
    </citation>
    <scope>NUCLEOTIDE SEQUENCE [LARGE SCALE GENOMIC DNA]</scope>
    <source>
        <strain evidence="2 3">ICMP 6917</strain>
    </source>
</reference>
<sequence length="261" mass="27879">MENLEKTETPEFEEIEIQNNASLTEILSKEDHHDIFAHIPNIEIIFPKKIGQQWHNPAPGRSPADATGGCVMAATAIDYAPRTKIRLYGFLGQKYGKHHNFLLAHGDAREAAKALDANYPGFARDLAGAEAQGLRFAVFKNGKNIGEDDLALGGARELRFVPVIKGSKRAGVLQTIVGIALIVASFFVAPGSQAGFLAAGIGSTAGGVIQMLSPQATGLSQSGAPENLHSQRQPCPDLHRPSSLGRGHHFCIDRGSGQSLK</sequence>
<evidence type="ECO:0000256" key="1">
    <source>
        <dbReference type="SAM" id="MobiDB-lite"/>
    </source>
</evidence>